<evidence type="ECO:0000313" key="2">
    <source>
        <dbReference type="EMBL" id="GAC20320.1"/>
    </source>
</evidence>
<protein>
    <recommendedName>
        <fullName evidence="1">Endonuclease GajA/Old nuclease/RecF-like AAA domain-containing protein</fullName>
    </recommendedName>
</protein>
<dbReference type="OrthoDB" id="9815944at2"/>
<name>K6ZA79_9ALTE</name>
<dbReference type="STRING" id="493475.GARC_3362"/>
<dbReference type="eggNOG" id="COG3950">
    <property type="taxonomic scope" value="Bacteria"/>
</dbReference>
<dbReference type="Pfam" id="PF13175">
    <property type="entry name" value="AAA_15"/>
    <property type="match status" value="1"/>
</dbReference>
<accession>K6ZA79</accession>
<sequence length="607" mass="71038">MNLIYLYIKKHKVLEQEEITLTSQYTVAYDNNKFEIKDSQLESDFFTENLDIVALFGKNGAGKSTAIDVVTSILGKKELPDAQFVSIYKIEGEFFYDFKGDYRQSEVNVLYKSKRVKHLSEINGFDKRQNIIFFSHHVEPLAKKTIYRSKGLFNYLDCSNQKYVSKLNNKKFQNEEIRKTFNLLKSYSDFSVHEEYEFDKVPMNGEFRVEKELSKKLKCIFSSLIKSSNALGVEPSGLLPKDTVHSLIDLALHFDVNMYENEPRSIVHGEGQIDIENEPSVTFVNFLNTELITKIIGSLLENRQKRLLDIIIEFEYLVIEIENLHSRIQSGNIDKTQKEFERFLAVFLEYLKGRYNSDSAQFTIDQFSSYTNDFDIKDHRPDYADNYEISQISDYVEKSMYKQNKPLKKVRFAVETYDEFVGLNEVFDRYKELFSEYEFKWNGISSGQNSILTLFARIFDIYKKFNEVTIFIDEGEIHLHPEWQRNYINELVRFFSSTNTEQCKIKLVITSHSPFVLCDLPNESINFIGEKDRLNTPMFASNIYDLYNKGFGLKRTIGEFSHTKLKETIQSIKNGELSYKEILKRSNSIGDLFVSKMIKDLGEEYND</sequence>
<dbReference type="RefSeq" id="WP_007622125.1">
    <property type="nucleotide sequence ID" value="NZ_BAEO01000051.1"/>
</dbReference>
<feature type="domain" description="Endonuclease GajA/Old nuclease/RecF-like AAA" evidence="1">
    <location>
        <begin position="49"/>
        <end position="516"/>
    </location>
</feature>
<dbReference type="AlphaFoldDB" id="K6ZA79"/>
<dbReference type="PANTHER" id="PTHR43581:SF2">
    <property type="entry name" value="EXCINUCLEASE ATPASE SUBUNIT"/>
    <property type="match status" value="1"/>
</dbReference>
<dbReference type="InterPro" id="IPR051396">
    <property type="entry name" value="Bact_Antivir_Def_Nuclease"/>
</dbReference>
<organism evidence="2 3">
    <name type="scientific">Paraglaciecola arctica BSs20135</name>
    <dbReference type="NCBI Taxonomy" id="493475"/>
    <lineage>
        <taxon>Bacteria</taxon>
        <taxon>Pseudomonadati</taxon>
        <taxon>Pseudomonadota</taxon>
        <taxon>Gammaproteobacteria</taxon>
        <taxon>Alteromonadales</taxon>
        <taxon>Alteromonadaceae</taxon>
        <taxon>Paraglaciecola</taxon>
    </lineage>
</organism>
<dbReference type="EMBL" id="BAEO01000051">
    <property type="protein sequence ID" value="GAC20320.1"/>
    <property type="molecule type" value="Genomic_DNA"/>
</dbReference>
<keyword evidence="3" id="KW-1185">Reference proteome</keyword>
<comment type="caution">
    <text evidence="2">The sequence shown here is derived from an EMBL/GenBank/DDBJ whole genome shotgun (WGS) entry which is preliminary data.</text>
</comment>
<dbReference type="InterPro" id="IPR027417">
    <property type="entry name" value="P-loop_NTPase"/>
</dbReference>
<reference evidence="2 3" key="1">
    <citation type="journal article" date="2017" name="Antonie Van Leeuwenhoek">
        <title>Rhizobium rhizosphaerae sp. nov., a novel species isolated from rice rhizosphere.</title>
        <authorList>
            <person name="Zhao J.J."/>
            <person name="Zhang J."/>
            <person name="Zhang R.J."/>
            <person name="Zhang C.W."/>
            <person name="Yin H.Q."/>
            <person name="Zhang X.X."/>
        </authorList>
    </citation>
    <scope>NUCLEOTIDE SEQUENCE [LARGE SCALE GENOMIC DNA]</scope>
    <source>
        <strain evidence="2 3">BSs20135</strain>
    </source>
</reference>
<dbReference type="InterPro" id="IPR041685">
    <property type="entry name" value="AAA_GajA/Old/RecF-like"/>
</dbReference>
<evidence type="ECO:0000313" key="3">
    <source>
        <dbReference type="Proteomes" id="UP000006327"/>
    </source>
</evidence>
<dbReference type="SUPFAM" id="SSF52540">
    <property type="entry name" value="P-loop containing nucleoside triphosphate hydrolases"/>
    <property type="match status" value="1"/>
</dbReference>
<dbReference type="Proteomes" id="UP000006327">
    <property type="component" value="Unassembled WGS sequence"/>
</dbReference>
<proteinExistence type="predicted"/>
<evidence type="ECO:0000259" key="1">
    <source>
        <dbReference type="Pfam" id="PF13175"/>
    </source>
</evidence>
<dbReference type="PANTHER" id="PTHR43581">
    <property type="entry name" value="ATP/GTP PHOSPHATASE"/>
    <property type="match status" value="1"/>
</dbReference>
<gene>
    <name evidence="2" type="ORF">GARC_3362</name>
</gene>
<dbReference type="Gene3D" id="3.40.50.300">
    <property type="entry name" value="P-loop containing nucleotide triphosphate hydrolases"/>
    <property type="match status" value="1"/>
</dbReference>